<dbReference type="SUPFAM" id="SSF53335">
    <property type="entry name" value="S-adenosyl-L-methionine-dependent methyltransferases"/>
    <property type="match status" value="1"/>
</dbReference>
<evidence type="ECO:0008006" key="2">
    <source>
        <dbReference type="Google" id="ProtNLM"/>
    </source>
</evidence>
<dbReference type="CDD" id="cd02440">
    <property type="entry name" value="AdoMet_MTases"/>
    <property type="match status" value="1"/>
</dbReference>
<protein>
    <recommendedName>
        <fullName evidence="2">Methyltransferase domain-containing protein</fullName>
    </recommendedName>
</protein>
<sequence length="205" mass="22281">MKRYDRDYFDRWYRDPRHRVSSAAALARKVRMVVGVAEYLLGRPLRRALDVGAGEGAWRRELRALRPRLDYVGVDPSAYAVRRFGAARNIRPGTFATLEQAAGPGPFDLVVCCDVLQYVSDAELGAGLAQLAALLGGVAFLEAYTSDDAVEGDLHGWHHRTPAAYRAHFRRAGLTACGLHCYAAAPVAATTAALERAEAGARPDG</sequence>
<dbReference type="InterPro" id="IPR029063">
    <property type="entry name" value="SAM-dependent_MTases_sf"/>
</dbReference>
<gene>
    <name evidence="1" type="ORF">AVDCRST_MAG11-4075</name>
</gene>
<accession>A0A6J4ML83</accession>
<name>A0A6J4ML83_9BACT</name>
<organism evidence="1">
    <name type="scientific">uncultured Gemmatimonadaceae bacterium</name>
    <dbReference type="NCBI Taxonomy" id="246130"/>
    <lineage>
        <taxon>Bacteria</taxon>
        <taxon>Pseudomonadati</taxon>
        <taxon>Gemmatimonadota</taxon>
        <taxon>Gemmatimonadia</taxon>
        <taxon>Gemmatimonadales</taxon>
        <taxon>Gemmatimonadaceae</taxon>
        <taxon>environmental samples</taxon>
    </lineage>
</organism>
<reference evidence="1" key="1">
    <citation type="submission" date="2020-02" db="EMBL/GenBank/DDBJ databases">
        <authorList>
            <person name="Meier V. D."/>
        </authorList>
    </citation>
    <scope>NUCLEOTIDE SEQUENCE</scope>
    <source>
        <strain evidence="1">AVDCRST_MAG11</strain>
    </source>
</reference>
<proteinExistence type="predicted"/>
<dbReference type="AlphaFoldDB" id="A0A6J4ML83"/>
<dbReference type="EMBL" id="CADCTU010000868">
    <property type="protein sequence ID" value="CAA9360243.1"/>
    <property type="molecule type" value="Genomic_DNA"/>
</dbReference>
<dbReference type="Pfam" id="PF13489">
    <property type="entry name" value="Methyltransf_23"/>
    <property type="match status" value="1"/>
</dbReference>
<evidence type="ECO:0000313" key="1">
    <source>
        <dbReference type="EMBL" id="CAA9360243.1"/>
    </source>
</evidence>
<dbReference type="Gene3D" id="3.40.50.150">
    <property type="entry name" value="Vaccinia Virus protein VP39"/>
    <property type="match status" value="1"/>
</dbReference>